<evidence type="ECO:0000313" key="3">
    <source>
        <dbReference type="Proteomes" id="UP000182108"/>
    </source>
</evidence>
<dbReference type="Proteomes" id="UP000182108">
    <property type="component" value="Unassembled WGS sequence"/>
</dbReference>
<dbReference type="AlphaFoldDB" id="A0A0K6IY33"/>
<gene>
    <name evidence="2" type="ORF">Ga0061068_11722</name>
</gene>
<proteinExistence type="predicted"/>
<dbReference type="EMBL" id="CYHH01000017">
    <property type="protein sequence ID" value="CUB08020.1"/>
    <property type="molecule type" value="Genomic_DNA"/>
</dbReference>
<name>A0A0K6IY33_9PROT</name>
<dbReference type="OrthoDB" id="5414302at2"/>
<accession>A0A0K6IY33</accession>
<organism evidence="2 3">
    <name type="scientific">Tepidiphilus thermophilus</name>
    <dbReference type="NCBI Taxonomy" id="876478"/>
    <lineage>
        <taxon>Bacteria</taxon>
        <taxon>Pseudomonadati</taxon>
        <taxon>Pseudomonadota</taxon>
        <taxon>Hydrogenophilia</taxon>
        <taxon>Hydrogenophilales</taxon>
        <taxon>Hydrogenophilaceae</taxon>
        <taxon>Tepidiphilus</taxon>
    </lineage>
</organism>
<dbReference type="SUPFAM" id="SSF46689">
    <property type="entry name" value="Homeodomain-like"/>
    <property type="match status" value="1"/>
</dbReference>
<protein>
    <submittedName>
        <fullName evidence="2">Winged helix-turn helix</fullName>
    </submittedName>
</protein>
<feature type="region of interest" description="Disordered" evidence="1">
    <location>
        <begin position="117"/>
        <end position="152"/>
    </location>
</feature>
<dbReference type="InterPro" id="IPR009057">
    <property type="entry name" value="Homeodomain-like_sf"/>
</dbReference>
<sequence>MMVRLHKNATTTPATRRYIQSSNLPVRRLARELGVSEDTIRRWKKRTDVEDRPHTAHRLQTNLTPFQEAVVVELRKTLMLPLDDLLAVVREFITPNVSRSGLDRCLRRHGLGSLKAMQPKAEKPGHKPFTSPTSRGSCIWSGRPPAHGVRARPRCVRRSAARADARSLGRALSGI</sequence>
<reference evidence="3" key="1">
    <citation type="submission" date="2015-08" db="EMBL/GenBank/DDBJ databases">
        <authorList>
            <person name="Babu N.S."/>
            <person name="Beckwith C.J."/>
            <person name="Beseler K.G."/>
            <person name="Brison A."/>
            <person name="Carone J.V."/>
            <person name="Caskin T.P."/>
            <person name="Diamond M."/>
            <person name="Durham M.E."/>
            <person name="Foxe J.M."/>
            <person name="Go M."/>
            <person name="Henderson B.A."/>
            <person name="Jones I.B."/>
            <person name="McGettigan J.A."/>
            <person name="Micheletti S.J."/>
            <person name="Nasrallah M.E."/>
            <person name="Ortiz D."/>
            <person name="Piller C.R."/>
            <person name="Privatt S.R."/>
            <person name="Schneider S.L."/>
            <person name="Sharp S."/>
            <person name="Smith T.C."/>
            <person name="Stanton J.D."/>
            <person name="Ullery H.E."/>
            <person name="Wilson R.J."/>
            <person name="Serrano M.G."/>
            <person name="Buck G."/>
            <person name="Lee V."/>
            <person name="Wang Y."/>
            <person name="Carvalho R."/>
            <person name="Voegtly L."/>
            <person name="Shi R."/>
            <person name="Duckworth R."/>
            <person name="Johnson A."/>
            <person name="Loviza R."/>
            <person name="Walstead R."/>
            <person name="Shah Z."/>
            <person name="Kiflezghi M."/>
            <person name="Wade K."/>
            <person name="Ball S.L."/>
            <person name="Bradley K.W."/>
            <person name="Asai D.J."/>
            <person name="Bowman C.A."/>
            <person name="Russell D.A."/>
            <person name="Pope W.H."/>
            <person name="Jacobs-Sera D."/>
            <person name="Hendrix R.W."/>
            <person name="Hatfull G.F."/>
        </authorList>
    </citation>
    <scope>NUCLEOTIDE SEQUENCE [LARGE SCALE GENOMIC DNA]</scope>
    <source>
        <strain evidence="3">JCM 19170</strain>
    </source>
</reference>
<keyword evidence="3" id="KW-1185">Reference proteome</keyword>
<evidence type="ECO:0000313" key="2">
    <source>
        <dbReference type="EMBL" id="CUB08020.1"/>
    </source>
</evidence>
<evidence type="ECO:0000256" key="1">
    <source>
        <dbReference type="SAM" id="MobiDB-lite"/>
    </source>
</evidence>